<keyword evidence="2" id="KW-1185">Reference proteome</keyword>
<dbReference type="Proteomes" id="UP001596976">
    <property type="component" value="Unassembled WGS sequence"/>
</dbReference>
<reference evidence="2" key="1">
    <citation type="journal article" date="2019" name="Int. J. Syst. Evol. Microbiol.">
        <title>The Global Catalogue of Microorganisms (GCM) 10K type strain sequencing project: providing services to taxonomists for standard genome sequencing and annotation.</title>
        <authorList>
            <consortium name="The Broad Institute Genomics Platform"/>
            <consortium name="The Broad Institute Genome Sequencing Center for Infectious Disease"/>
            <person name="Wu L."/>
            <person name="Ma J."/>
        </authorList>
    </citation>
    <scope>NUCLEOTIDE SEQUENCE [LARGE SCALE GENOMIC DNA]</scope>
    <source>
        <strain evidence="2">CCUG 63563</strain>
    </source>
</reference>
<proteinExistence type="predicted"/>
<evidence type="ECO:0000313" key="2">
    <source>
        <dbReference type="Proteomes" id="UP001596976"/>
    </source>
</evidence>
<gene>
    <name evidence="1" type="ORF">ACFQ0V_04460</name>
</gene>
<accession>A0ABW3GUW7</accession>
<comment type="caution">
    <text evidence="1">The sequence shown here is derived from an EMBL/GenBank/DDBJ whole genome shotgun (WGS) entry which is preliminary data.</text>
</comment>
<organism evidence="1 2">
    <name type="scientific">Savagea faecisuis</name>
    <dbReference type="NCBI Taxonomy" id="1274803"/>
    <lineage>
        <taxon>Bacteria</taxon>
        <taxon>Bacillati</taxon>
        <taxon>Bacillota</taxon>
        <taxon>Bacilli</taxon>
        <taxon>Bacillales</taxon>
        <taxon>Caryophanaceae</taxon>
        <taxon>Savagea</taxon>
    </lineage>
</organism>
<dbReference type="RefSeq" id="WP_381010207.1">
    <property type="nucleotide sequence ID" value="NZ_JBHTJF010000021.1"/>
</dbReference>
<protein>
    <submittedName>
        <fullName evidence="1">Uncharacterized protein</fullName>
    </submittedName>
</protein>
<sequence>MVIVQQLEQEVLKEQQLLQTATTYRQQTVELALQVVRKAQNTVLFCTKAGSQVAVSKMLPSADHDRQLDVAKMLHVLYIQINNQQQYSVEMQQELAARTGKLDRDAPARNLSV</sequence>
<dbReference type="EMBL" id="JBHTJF010000021">
    <property type="protein sequence ID" value="MFD0943018.1"/>
    <property type="molecule type" value="Genomic_DNA"/>
</dbReference>
<name>A0ABW3GUW7_9BACL</name>
<evidence type="ECO:0000313" key="1">
    <source>
        <dbReference type="EMBL" id="MFD0943018.1"/>
    </source>
</evidence>